<evidence type="ECO:0000313" key="7">
    <source>
        <dbReference type="EMBL" id="BBI21778.1"/>
    </source>
</evidence>
<evidence type="ECO:0000259" key="6">
    <source>
        <dbReference type="PROSITE" id="PS50887"/>
    </source>
</evidence>
<dbReference type="PROSITE" id="PS50887">
    <property type="entry name" value="GGDEF"/>
    <property type="match status" value="1"/>
</dbReference>
<dbReference type="InterPro" id="IPR050469">
    <property type="entry name" value="Diguanylate_Cyclase"/>
</dbReference>
<accession>A0A3T1CLR3</accession>
<feature type="region of interest" description="Disordered" evidence="3">
    <location>
        <begin position="552"/>
        <end position="574"/>
    </location>
</feature>
<dbReference type="InterPro" id="IPR011623">
    <property type="entry name" value="7TMR_DISM_rcpt_extracell_dom1"/>
</dbReference>
<dbReference type="Gene3D" id="3.30.70.270">
    <property type="match status" value="1"/>
</dbReference>
<comment type="catalytic activity">
    <reaction evidence="2">
        <text>2 GTP = 3',3'-c-di-GMP + 2 diphosphate</text>
        <dbReference type="Rhea" id="RHEA:24898"/>
        <dbReference type="ChEBI" id="CHEBI:33019"/>
        <dbReference type="ChEBI" id="CHEBI:37565"/>
        <dbReference type="ChEBI" id="CHEBI:58805"/>
        <dbReference type="EC" id="2.7.7.65"/>
    </reaction>
</comment>
<evidence type="ECO:0000256" key="2">
    <source>
        <dbReference type="ARBA" id="ARBA00034247"/>
    </source>
</evidence>
<feature type="transmembrane region" description="Helical" evidence="4">
    <location>
        <begin position="350"/>
        <end position="369"/>
    </location>
</feature>
<organism evidence="7 8">
    <name type="scientific">Qipengyuania flava</name>
    <dbReference type="NCBI Taxonomy" id="192812"/>
    <lineage>
        <taxon>Bacteria</taxon>
        <taxon>Pseudomonadati</taxon>
        <taxon>Pseudomonadota</taxon>
        <taxon>Alphaproteobacteria</taxon>
        <taxon>Sphingomonadales</taxon>
        <taxon>Erythrobacteraceae</taxon>
        <taxon>Qipengyuania</taxon>
    </lineage>
</organism>
<dbReference type="RefSeq" id="WP_130587160.1">
    <property type="nucleotide sequence ID" value="NZ_AP019389.1"/>
</dbReference>
<evidence type="ECO:0000256" key="5">
    <source>
        <dbReference type="SAM" id="SignalP"/>
    </source>
</evidence>
<dbReference type="EC" id="2.7.7.65" evidence="1"/>
<evidence type="ECO:0000256" key="3">
    <source>
        <dbReference type="SAM" id="MobiDB-lite"/>
    </source>
</evidence>
<dbReference type="Proteomes" id="UP000290057">
    <property type="component" value="Chromosome"/>
</dbReference>
<dbReference type="InterPro" id="IPR029787">
    <property type="entry name" value="Nucleotide_cyclase"/>
</dbReference>
<gene>
    <name evidence="7" type="ORF">EKJ_26250</name>
</gene>
<protein>
    <recommendedName>
        <fullName evidence="1">diguanylate cyclase</fullName>
        <ecNumber evidence="1">2.7.7.65</ecNumber>
    </recommendedName>
</protein>
<feature type="transmembrane region" description="Helical" evidence="4">
    <location>
        <begin position="167"/>
        <end position="189"/>
    </location>
</feature>
<dbReference type="InterPro" id="IPR000160">
    <property type="entry name" value="GGDEF_dom"/>
</dbReference>
<dbReference type="EMBL" id="AP019389">
    <property type="protein sequence ID" value="BBI21778.1"/>
    <property type="molecule type" value="Genomic_DNA"/>
</dbReference>
<dbReference type="PANTHER" id="PTHR45138:SF9">
    <property type="entry name" value="DIGUANYLATE CYCLASE DGCM-RELATED"/>
    <property type="match status" value="1"/>
</dbReference>
<evidence type="ECO:0000256" key="1">
    <source>
        <dbReference type="ARBA" id="ARBA00012528"/>
    </source>
</evidence>
<dbReference type="SUPFAM" id="SSF55073">
    <property type="entry name" value="Nucleotide cyclase"/>
    <property type="match status" value="1"/>
</dbReference>
<evidence type="ECO:0000256" key="4">
    <source>
        <dbReference type="SAM" id="Phobius"/>
    </source>
</evidence>
<feature type="transmembrane region" description="Helical" evidence="4">
    <location>
        <begin position="201"/>
        <end position="225"/>
    </location>
</feature>
<dbReference type="Pfam" id="PF07695">
    <property type="entry name" value="7TMR-DISM_7TM"/>
    <property type="match status" value="1"/>
</dbReference>
<keyword evidence="4" id="KW-0812">Transmembrane</keyword>
<dbReference type="GO" id="GO:0043709">
    <property type="term" value="P:cell adhesion involved in single-species biofilm formation"/>
    <property type="evidence" value="ECO:0007669"/>
    <property type="project" value="TreeGrafter"/>
</dbReference>
<feature type="chain" id="PRO_5019192748" description="diguanylate cyclase" evidence="5">
    <location>
        <begin position="30"/>
        <end position="574"/>
    </location>
</feature>
<keyword evidence="4" id="KW-0472">Membrane</keyword>
<keyword evidence="8" id="KW-1185">Reference proteome</keyword>
<feature type="domain" description="GGDEF" evidence="6">
    <location>
        <begin position="420"/>
        <end position="553"/>
    </location>
</feature>
<evidence type="ECO:0000313" key="8">
    <source>
        <dbReference type="Proteomes" id="UP000290057"/>
    </source>
</evidence>
<proteinExistence type="predicted"/>
<feature type="signal peptide" evidence="5">
    <location>
        <begin position="1"/>
        <end position="29"/>
    </location>
</feature>
<feature type="transmembrane region" description="Helical" evidence="4">
    <location>
        <begin position="322"/>
        <end position="344"/>
    </location>
</feature>
<dbReference type="NCBIfam" id="TIGR00254">
    <property type="entry name" value="GGDEF"/>
    <property type="match status" value="1"/>
</dbReference>
<dbReference type="CDD" id="cd01949">
    <property type="entry name" value="GGDEF"/>
    <property type="match status" value="1"/>
</dbReference>
<feature type="transmembrane region" description="Helical" evidence="4">
    <location>
        <begin position="231"/>
        <end position="251"/>
    </location>
</feature>
<dbReference type="PANTHER" id="PTHR45138">
    <property type="entry name" value="REGULATORY COMPONENTS OF SENSORY TRANSDUCTION SYSTEM"/>
    <property type="match status" value="1"/>
</dbReference>
<sequence length="574" mass="60462">MGFCRRNWRALLCGLAMAIAMLLGPAVQATPPAETCFVVSADAKVPDPTSLQCTGVPQGYSEGTLWLRVPIAPAQARNASLAVQVTRFEQLDVYFEHQNGVEIPQTVTEGAFADKWHVGGQLAFAAPGDVPTQAVWLRLEGLESYDLLKLRIVSSAAAQRQFELTSLAIGAALALLGIAALFNFGLAVGLRRRFFLWHGGWSAAVMLWGVVWSQIGLLVLPGIAGTITSRLATGLACFAILLAALATASALRGILEKAVLRLLVGLGSAMFAMGVASGLPGADITFFAPLLGIGTLMSVAVAVICIATAWRRGHVEGRDLAISWALPMATLVLTLVVDLGGVLWGGGDKIVMLFASALQVVCLTAFATARLGALRVERDTAIATGKRLAELAERDPLTGLLNRRGFLARCAKDFGGRTTMPFGLILIDVDRFKAVNDEFGHQAGDEALILLADKLKTFEAAHDCHAGRLGGEEFVLGVSGIAGADLRRLGEDVRTELAKCPFDAIAPDLKITVSIGIAQGLADGPFGPLYRLADDALYAAKRAGRNRVVTVEDGSDHGAGSTFTHGAGPPHSAR</sequence>
<dbReference type="AlphaFoldDB" id="A0A3T1CLR3"/>
<dbReference type="InterPro" id="IPR043128">
    <property type="entry name" value="Rev_trsase/Diguanyl_cyclase"/>
</dbReference>
<keyword evidence="4" id="KW-1133">Transmembrane helix</keyword>
<reference evidence="7 8" key="1">
    <citation type="submission" date="2019-01" db="EMBL/GenBank/DDBJ databases">
        <title>Complete genome sequence of Erythrobacter flavus KJ5.</title>
        <authorList>
            <person name="Kanesaki Y."/>
            <person name="Brotosudarmo T."/>
            <person name="Moriuchi R."/>
            <person name="Awai K."/>
        </authorList>
    </citation>
    <scope>NUCLEOTIDE SEQUENCE [LARGE SCALE GENOMIC DNA]</scope>
    <source>
        <strain evidence="7 8">KJ5</strain>
    </source>
</reference>
<keyword evidence="5" id="KW-0732">Signal</keyword>
<dbReference type="SMART" id="SM00267">
    <property type="entry name" value="GGDEF"/>
    <property type="match status" value="1"/>
</dbReference>
<dbReference type="GO" id="GO:0005886">
    <property type="term" value="C:plasma membrane"/>
    <property type="evidence" value="ECO:0007669"/>
    <property type="project" value="TreeGrafter"/>
</dbReference>
<dbReference type="GO" id="GO:0052621">
    <property type="term" value="F:diguanylate cyclase activity"/>
    <property type="evidence" value="ECO:0007669"/>
    <property type="project" value="UniProtKB-EC"/>
</dbReference>
<feature type="transmembrane region" description="Helical" evidence="4">
    <location>
        <begin position="286"/>
        <end position="310"/>
    </location>
</feature>
<dbReference type="Pfam" id="PF00990">
    <property type="entry name" value="GGDEF"/>
    <property type="match status" value="1"/>
</dbReference>
<feature type="transmembrane region" description="Helical" evidence="4">
    <location>
        <begin position="258"/>
        <end position="280"/>
    </location>
</feature>
<dbReference type="GO" id="GO:1902201">
    <property type="term" value="P:negative regulation of bacterial-type flagellum-dependent cell motility"/>
    <property type="evidence" value="ECO:0007669"/>
    <property type="project" value="TreeGrafter"/>
</dbReference>
<name>A0A3T1CLR3_9SPHN</name>